<keyword evidence="1" id="KW-0812">Transmembrane</keyword>
<dbReference type="RefSeq" id="WP_188693148.1">
    <property type="nucleotide sequence ID" value="NZ_BMLY01000003.1"/>
</dbReference>
<protein>
    <recommendedName>
        <fullName evidence="4">Type VI secretion protein</fullName>
    </recommendedName>
</protein>
<evidence type="ECO:0000313" key="2">
    <source>
        <dbReference type="EMBL" id="GGP26356.1"/>
    </source>
</evidence>
<evidence type="ECO:0000313" key="3">
    <source>
        <dbReference type="Proteomes" id="UP000621859"/>
    </source>
</evidence>
<feature type="transmembrane region" description="Helical" evidence="1">
    <location>
        <begin position="22"/>
        <end position="43"/>
    </location>
</feature>
<proteinExistence type="predicted"/>
<keyword evidence="3" id="KW-1185">Reference proteome</keyword>
<keyword evidence="1" id="KW-1133">Transmembrane helix</keyword>
<gene>
    <name evidence="2" type="ORF">GCM10010971_21750</name>
</gene>
<evidence type="ECO:0008006" key="4">
    <source>
        <dbReference type="Google" id="ProtNLM"/>
    </source>
</evidence>
<evidence type="ECO:0000256" key="1">
    <source>
        <dbReference type="SAM" id="Phobius"/>
    </source>
</evidence>
<accession>A0ABQ2PM06</accession>
<sequence>MPVELEDLPSRKVFTLRPWGPMVWVALFLLCALVGMAAVTFFWPAGKPTMTLKWWNWLAIFPGCVFGGLCALYYVVFGTLHNEVIDWNEDHDDVWDEETTRGQKTIRLYQMAYATPLGLSHMAQQLVDNKSALSTVDIDGLGHVTCAPFLPNLLGMLSHGGQSSDLDADEAAIAAYSSAWDEADVPADEDAMVEQQGQWDAIGGKDVASPAKDAPASGKLAAAVLLPALYEHLALAHAKALRSVPVSRLRVCLAFNEALGALDPVKVWQEACTKANLGLPEPELLPDGLMALDHWLDERDSGKSFPLTLVVSVTRFDAPPARGGDAAVAMLLGPDVNDKHLALPPIAWVHRPELLGRVDNPVPLSMEYALRWGGLLPELLGHVWFSGLDQDAQVSVLSALPGIGLPPDDHPRIDVSTALGYTDVTGGWLALAAAVEHGQGNGKVQYIVAADPEAVAMVVEPVQHVAEPDDAADAGEPAEPVAQPA</sequence>
<name>A0ABQ2PM06_9NEIS</name>
<feature type="transmembrane region" description="Helical" evidence="1">
    <location>
        <begin position="55"/>
        <end position="76"/>
    </location>
</feature>
<keyword evidence="1" id="KW-0472">Membrane</keyword>
<dbReference type="EMBL" id="BMLY01000003">
    <property type="protein sequence ID" value="GGP26356.1"/>
    <property type="molecule type" value="Genomic_DNA"/>
</dbReference>
<reference evidence="3" key="1">
    <citation type="journal article" date="2019" name="Int. J. Syst. Evol. Microbiol.">
        <title>The Global Catalogue of Microorganisms (GCM) 10K type strain sequencing project: providing services to taxonomists for standard genome sequencing and annotation.</title>
        <authorList>
            <consortium name="The Broad Institute Genomics Platform"/>
            <consortium name="The Broad Institute Genome Sequencing Center for Infectious Disease"/>
            <person name="Wu L."/>
            <person name="Ma J."/>
        </authorList>
    </citation>
    <scope>NUCLEOTIDE SEQUENCE [LARGE SCALE GENOMIC DNA]</scope>
    <source>
        <strain evidence="3">CGMCC 1.8860</strain>
    </source>
</reference>
<dbReference type="Proteomes" id="UP000621859">
    <property type="component" value="Unassembled WGS sequence"/>
</dbReference>
<organism evidence="2 3">
    <name type="scientific">Silvimonas amylolytica</name>
    <dbReference type="NCBI Taxonomy" id="449663"/>
    <lineage>
        <taxon>Bacteria</taxon>
        <taxon>Pseudomonadati</taxon>
        <taxon>Pseudomonadota</taxon>
        <taxon>Betaproteobacteria</taxon>
        <taxon>Neisseriales</taxon>
        <taxon>Chitinibacteraceae</taxon>
        <taxon>Silvimonas</taxon>
    </lineage>
</organism>
<comment type="caution">
    <text evidence="2">The sequence shown here is derived from an EMBL/GenBank/DDBJ whole genome shotgun (WGS) entry which is preliminary data.</text>
</comment>